<dbReference type="Pfam" id="PF25497">
    <property type="entry name" value="COR-B"/>
    <property type="match status" value="1"/>
</dbReference>
<keyword evidence="4" id="KW-0547">Nucleotide-binding</keyword>
<dbReference type="InterPro" id="IPR057263">
    <property type="entry name" value="COR-B"/>
</dbReference>
<dbReference type="InterPro" id="IPR032171">
    <property type="entry name" value="COR-A"/>
</dbReference>
<evidence type="ECO:0000256" key="6">
    <source>
        <dbReference type="ARBA" id="ARBA00022840"/>
    </source>
</evidence>
<dbReference type="InterPro" id="IPR020859">
    <property type="entry name" value="ROC"/>
</dbReference>
<evidence type="ECO:0000256" key="2">
    <source>
        <dbReference type="ARBA" id="ARBA00022679"/>
    </source>
</evidence>
<keyword evidence="5" id="KW-0418">Kinase</keyword>
<evidence type="ECO:0000256" key="5">
    <source>
        <dbReference type="ARBA" id="ARBA00022777"/>
    </source>
</evidence>
<dbReference type="PANTHER" id="PTHR47679:SF2">
    <property type="entry name" value="C-TERMINAL OF ROC (COR) DOMAIN-CONTAINING PROTEIN"/>
    <property type="match status" value="1"/>
</dbReference>
<reference evidence="11 12" key="1">
    <citation type="submission" date="2018-02" db="EMBL/GenBank/DDBJ databases">
        <title>Complete genome sequence of Streptomyces dengpaensis, the producer of angucyclines.</title>
        <authorList>
            <person name="Yumei L."/>
        </authorList>
    </citation>
    <scope>NUCLEOTIDE SEQUENCE [LARGE SCALE GENOMIC DNA]</scope>
    <source>
        <strain evidence="11 12">XZHG99</strain>
    </source>
</reference>
<gene>
    <name evidence="11" type="ORF">C4B68_00345</name>
</gene>
<dbReference type="InterPro" id="IPR036388">
    <property type="entry name" value="WH-like_DNA-bd_sf"/>
</dbReference>
<dbReference type="Pfam" id="PF08477">
    <property type="entry name" value="Roc"/>
    <property type="match status" value="1"/>
</dbReference>
<protein>
    <recommendedName>
        <fullName evidence="1">non-specific serine/threonine protein kinase</fullName>
        <ecNumber evidence="1">2.7.11.1</ecNumber>
    </recommendedName>
</protein>
<comment type="catalytic activity">
    <reaction evidence="8">
        <text>L-threonyl-[protein] + ATP = O-phospho-L-threonyl-[protein] + ADP + H(+)</text>
        <dbReference type="Rhea" id="RHEA:46608"/>
        <dbReference type="Rhea" id="RHEA-COMP:11060"/>
        <dbReference type="Rhea" id="RHEA-COMP:11605"/>
        <dbReference type="ChEBI" id="CHEBI:15378"/>
        <dbReference type="ChEBI" id="CHEBI:30013"/>
        <dbReference type="ChEBI" id="CHEBI:30616"/>
        <dbReference type="ChEBI" id="CHEBI:61977"/>
        <dbReference type="ChEBI" id="CHEBI:456216"/>
        <dbReference type="EC" id="2.7.11.1"/>
    </reaction>
</comment>
<dbReference type="Proteomes" id="UP000238413">
    <property type="component" value="Chromosome"/>
</dbReference>
<evidence type="ECO:0000256" key="7">
    <source>
        <dbReference type="ARBA" id="ARBA00023134"/>
    </source>
</evidence>
<dbReference type="Gene3D" id="3.30.310.200">
    <property type="match status" value="1"/>
</dbReference>
<evidence type="ECO:0000313" key="12">
    <source>
        <dbReference type="Proteomes" id="UP000238413"/>
    </source>
</evidence>
<evidence type="ECO:0000256" key="9">
    <source>
        <dbReference type="ARBA" id="ARBA00048679"/>
    </source>
</evidence>
<evidence type="ECO:0000256" key="1">
    <source>
        <dbReference type="ARBA" id="ARBA00012513"/>
    </source>
</evidence>
<evidence type="ECO:0000256" key="8">
    <source>
        <dbReference type="ARBA" id="ARBA00047899"/>
    </source>
</evidence>
<dbReference type="Gene3D" id="3.40.50.300">
    <property type="entry name" value="P-loop containing nucleotide triphosphate hydrolases"/>
    <property type="match status" value="1"/>
</dbReference>
<comment type="catalytic activity">
    <reaction evidence="9">
        <text>L-seryl-[protein] + ATP = O-phospho-L-seryl-[protein] + ADP + H(+)</text>
        <dbReference type="Rhea" id="RHEA:17989"/>
        <dbReference type="Rhea" id="RHEA-COMP:9863"/>
        <dbReference type="Rhea" id="RHEA-COMP:11604"/>
        <dbReference type="ChEBI" id="CHEBI:15378"/>
        <dbReference type="ChEBI" id="CHEBI:29999"/>
        <dbReference type="ChEBI" id="CHEBI:30616"/>
        <dbReference type="ChEBI" id="CHEBI:83421"/>
        <dbReference type="ChEBI" id="CHEBI:456216"/>
        <dbReference type="EC" id="2.7.11.1"/>
    </reaction>
</comment>
<dbReference type="Gene3D" id="3.30.70.1390">
    <property type="entry name" value="ROC domain from the Parkinson's disease-associated leucine-rich repeat kinase 2"/>
    <property type="match status" value="1"/>
</dbReference>
<dbReference type="PANTHER" id="PTHR47679">
    <property type="entry name" value="PROTEIN TORNADO 1"/>
    <property type="match status" value="1"/>
</dbReference>
<dbReference type="SUPFAM" id="SSF52540">
    <property type="entry name" value="P-loop containing nucleoside triphosphate hydrolases"/>
    <property type="match status" value="1"/>
</dbReference>
<name>A0ABM6SIQ3_9ACTN</name>
<evidence type="ECO:0000313" key="11">
    <source>
        <dbReference type="EMBL" id="AVH54542.1"/>
    </source>
</evidence>
<accession>A0ABM6SIQ3</accession>
<feature type="domain" description="Roc" evidence="10">
    <location>
        <begin position="35"/>
        <end position="210"/>
    </location>
</feature>
<evidence type="ECO:0000259" key="10">
    <source>
        <dbReference type="PROSITE" id="PS51424"/>
    </source>
</evidence>
<proteinExistence type="predicted"/>
<dbReference type="EMBL" id="CP026652">
    <property type="protein sequence ID" value="AVH54542.1"/>
    <property type="molecule type" value="Genomic_DNA"/>
</dbReference>
<dbReference type="Gene3D" id="1.10.10.10">
    <property type="entry name" value="Winged helix-like DNA-binding domain superfamily/Winged helix DNA-binding domain"/>
    <property type="match status" value="1"/>
</dbReference>
<keyword evidence="7" id="KW-0342">GTP-binding</keyword>
<dbReference type="EC" id="2.7.11.1" evidence="1"/>
<keyword evidence="6" id="KW-0067">ATP-binding</keyword>
<organism evidence="11 12">
    <name type="scientific">Streptomyces dengpaensis</name>
    <dbReference type="NCBI Taxonomy" id="2049881"/>
    <lineage>
        <taxon>Bacteria</taxon>
        <taxon>Bacillati</taxon>
        <taxon>Actinomycetota</taxon>
        <taxon>Actinomycetes</taxon>
        <taxon>Kitasatosporales</taxon>
        <taxon>Streptomycetaceae</taxon>
        <taxon>Streptomyces</taxon>
    </lineage>
</organism>
<dbReference type="RefSeq" id="WP_099506658.1">
    <property type="nucleotide sequence ID" value="NZ_CP026652.1"/>
</dbReference>
<keyword evidence="2" id="KW-0808">Transferase</keyword>
<evidence type="ECO:0000256" key="4">
    <source>
        <dbReference type="ARBA" id="ARBA00022741"/>
    </source>
</evidence>
<dbReference type="Pfam" id="PF16095">
    <property type="entry name" value="COR-A"/>
    <property type="match status" value="1"/>
</dbReference>
<evidence type="ECO:0000256" key="3">
    <source>
        <dbReference type="ARBA" id="ARBA00022737"/>
    </source>
</evidence>
<dbReference type="PROSITE" id="PS51424">
    <property type="entry name" value="ROC"/>
    <property type="match status" value="1"/>
</dbReference>
<keyword evidence="3" id="KW-0677">Repeat</keyword>
<keyword evidence="12" id="KW-1185">Reference proteome</keyword>
<dbReference type="InterPro" id="IPR027417">
    <property type="entry name" value="P-loop_NTPase"/>
</dbReference>
<sequence>MVLEVDDNPLVTPPPEIISGGRSAILAFLASQAQGSERQWTSKVLLVGQGRAGKTSLLKALRGEPFDLGENSTHGLEVSRLRLRHPMPPTPNSDITMDLTTWDFGGQDIYHATHQFFLTDRSLFLLLWDAQVGWEESKLYYWLDLIKARAPQAPVILVATHLDPRPADLPLSSIQAAYPGMIVASMSADSASGLGIDAVRERIAIEAARLPLMGVRWPRDWLKAADAVRARSERYVTPSQLYGFMAENAVTDPLQQAVLASALHSLGDILMYSDDEELKDLVVLHPQWLTSYISRVLDARQVRENDGVFTPDHRRALWADLDVALHQHFISMMERFDLSYRTTDRHSSLVVELLPWEPPAYAREWESARRRHRRLIRLRYRLNTVPPGIPTWFIAREHRFTTGLHWRSGALLRDHDATHLGLVTVDRHTMTAEIATCGPYPHDFFAVLKNGFEQTLRRYPGLDVVRLVPCPGIVQGRPCPHEFPHDQLLHRLSLPQPREVVECPVHLEDLDVRTLLLGTGTSAPDRMTELAFSLQQRVSDLSSAMEGRLAGIESRSNDILDELREARVQQAAIAADQQRTFLASLRQRNSQESAICPSIISVAKMPRRRMLGVLPGRVLRLRLYCEAPGAWHRMPAAEGYEVRVTSEVESMLLSHAERVLKVLRYAVPLVGPVLGVAAADLGEMLKDDLELMKAVLDTVPGAGPSVLRGPDGSELRMSTQIRGDRHADHRALYTLLKELDPEERWAGLDKVTTPEGETYWLCKDHSLPYRRALGTPLPDAFLLPGQQIAGRRVPPGLTT</sequence>